<dbReference type="InterPro" id="IPR050534">
    <property type="entry name" value="Coronavir_polyprotein_1ab"/>
</dbReference>
<evidence type="ECO:0000313" key="10">
    <source>
        <dbReference type="Proteomes" id="UP000823910"/>
    </source>
</evidence>
<feature type="coiled-coil region" evidence="6">
    <location>
        <begin position="633"/>
        <end position="667"/>
    </location>
</feature>
<name>A0A9D2MYE5_9FIRM</name>
<proteinExistence type="inferred from homology"/>
<dbReference type="PANTHER" id="PTHR43788:SF8">
    <property type="entry name" value="DNA-BINDING PROTEIN SMUBP-2"/>
    <property type="match status" value="1"/>
</dbReference>
<keyword evidence="3" id="KW-0378">Hydrolase</keyword>
<feature type="domain" description="DNA2/NAM7 helicase helicase" evidence="7">
    <location>
        <begin position="889"/>
        <end position="947"/>
    </location>
</feature>
<dbReference type="EMBL" id="DWWT01000023">
    <property type="protein sequence ID" value="HJC05598.1"/>
    <property type="molecule type" value="Genomic_DNA"/>
</dbReference>
<keyword evidence="4" id="KW-0347">Helicase</keyword>
<dbReference type="GO" id="GO:0043139">
    <property type="term" value="F:5'-3' DNA helicase activity"/>
    <property type="evidence" value="ECO:0007669"/>
    <property type="project" value="TreeGrafter"/>
</dbReference>
<dbReference type="Proteomes" id="UP000823910">
    <property type="component" value="Unassembled WGS sequence"/>
</dbReference>
<evidence type="ECO:0000256" key="2">
    <source>
        <dbReference type="ARBA" id="ARBA00022741"/>
    </source>
</evidence>
<keyword evidence="2" id="KW-0547">Nucleotide-binding</keyword>
<sequence>MSAYESNALKILDYWFTMEFLNQQSLRPQKDAGNAAFKYKNAFAKGLVRRKKSLTDFIQMKPGDTLAALAEQNAQRTGLPAWGGFTVFIGRMQKEACIQAIAQNVDWEDLRPENNTEDIALAALRLGKDGRYKAGSLELSPLAWAMKRLAGGTENASQKLSAEAYNKDTRALEEELGELLAPEELPMPGDTPVPEELPAPGELPVPEAGLAPRASLLRWVTYDLLFQIEKRVCETLGVALGDAAESFLAVYYTLWDEKPEPGGEDETSLHFDCFSDDLAMVAEKLRKGELGAAKKAVLLDYILGIQKEGRQPGRFDIVKPESRKALFAFLRDTLTARRAPLGKWPSRFMPALMQQIAVNLAVDEEHVLPVFSVNGPPGTGKTTLLKEIIVNHIVRKAVLLADYADPDEAFDDRNFTRGEGPQHAYNKYVPKYHRLKNDAINHYSILVTSSNNTAVENITKELPVEKKLLGDIAPSKNGAGKNDAALAELTHLFTVSESEDRLVHTEQRWETYTDAGGQKKRRQKTVTVEEPDIYFSSLATELLNDAAGEDGQVQAFGLISASLGKRSNITKAEKHVIEPLLAIMKKNESIEKAKEAYIRAREEFLNQLAGVEKLQKEQDILVPFLGCDYGEEIKEHQKNAACLQAQREKAEAAVREAEEALQTIEETIVLRQSSIQAVSGRVEALKGEVNVLDRLMKTEKYKKNQTEREEALQMQARYAKELDASNQEHQAASGRLQERKAQAAALKERAAEEEKELADLCARRDASARVLAAYKAREDYEKGFILNQAFIDDILSEDVETGTEAQVRNPWFSEHYNREREKLFLYALRMTKMFILGSKKCRDNLKHLYCLWSGGYEDGVSVRFSGEDLGACTAAAYETLFLLIPVLSSTFASVQNLFRDVRQEDLVGTLIVDEAGQASPHMAIGALYRSRRAVIVGDPRQVEPVVTDDQDLLRRTYTGELFRLYADKTHSVQRFADRMNPYGTYLEDNAGGEEWVGCPLLVHRRCISPMYDISNAISYNNIMKQKTLPPKPEKEAGFLFEKSLWMNVAGREAGRKNHFVPEQGEQVAALLERAFEKSENPDVYIISPFKSVVAGVTEHIKNYAKAHPDSPLAKAAPRSLFAWLGANIGTVHKFQGKEAAEVIFLLGCDTSPGALPAVRWVNNNIVNVAATRAKYRLHIIGDIQAWKESRCVSRAKAIMDTYAFEAIDKELQKEQPDAGKLAALGRQIPAGSAFPVQQKTGEDGEEAERIPSTAEMLAELDKTAIRRDLSASELARFGFQNISEVQAFSSEIRSNLLWGMKLYLLAEKISEKTEERPDAACCGILFCKAIELRMYECFADALKHYFPDYVMRPGQGASGAQKPACLKDAEIEEFTLGWYSTFFKKKKAALGDIMRRAGHPEYGADWWSAFRDKLFSCKNERNLCCHAKSFPWSNLEVLLHTIFADTAAGHQGTLKGLLFESRTGLLMQETEQGGKKNAAAAITD</sequence>
<keyword evidence="5" id="KW-0067">ATP-binding</keyword>
<comment type="similarity">
    <text evidence="1">Belongs to the DNA2/NAM7 helicase family.</text>
</comment>
<reference evidence="9" key="2">
    <citation type="submission" date="2021-04" db="EMBL/GenBank/DDBJ databases">
        <authorList>
            <person name="Gilroy R."/>
        </authorList>
    </citation>
    <scope>NUCLEOTIDE SEQUENCE</scope>
    <source>
        <strain evidence="9">CHK180-15479</strain>
    </source>
</reference>
<dbReference type="InterPro" id="IPR041677">
    <property type="entry name" value="DNA2/NAM7_AAA_11"/>
</dbReference>
<accession>A0A9D2MYE5</accession>
<dbReference type="GO" id="GO:0016787">
    <property type="term" value="F:hydrolase activity"/>
    <property type="evidence" value="ECO:0007669"/>
    <property type="project" value="UniProtKB-KW"/>
</dbReference>
<evidence type="ECO:0000256" key="3">
    <source>
        <dbReference type="ARBA" id="ARBA00022801"/>
    </source>
</evidence>
<feature type="coiled-coil region" evidence="6">
    <location>
        <begin position="736"/>
        <end position="763"/>
    </location>
</feature>
<dbReference type="Gene3D" id="3.40.50.300">
    <property type="entry name" value="P-loop containing nucleotide triphosphate hydrolases"/>
    <property type="match status" value="3"/>
</dbReference>
<dbReference type="Pfam" id="PF13087">
    <property type="entry name" value="AAA_12"/>
    <property type="match status" value="1"/>
</dbReference>
<evidence type="ECO:0008006" key="11">
    <source>
        <dbReference type="Google" id="ProtNLM"/>
    </source>
</evidence>
<evidence type="ECO:0000259" key="8">
    <source>
        <dbReference type="Pfam" id="PF13087"/>
    </source>
</evidence>
<protein>
    <recommendedName>
        <fullName evidence="11">DNA2/NAM7 helicase-like C-terminal domain-containing protein</fullName>
    </recommendedName>
</protein>
<reference evidence="9" key="1">
    <citation type="journal article" date="2021" name="PeerJ">
        <title>Extensive microbial diversity within the chicken gut microbiome revealed by metagenomics and culture.</title>
        <authorList>
            <person name="Gilroy R."/>
            <person name="Ravi A."/>
            <person name="Getino M."/>
            <person name="Pursley I."/>
            <person name="Horton D.L."/>
            <person name="Alikhan N.F."/>
            <person name="Baker D."/>
            <person name="Gharbi K."/>
            <person name="Hall N."/>
            <person name="Watson M."/>
            <person name="Adriaenssens E.M."/>
            <person name="Foster-Nyarko E."/>
            <person name="Jarju S."/>
            <person name="Secka A."/>
            <person name="Antonio M."/>
            <person name="Oren A."/>
            <person name="Chaudhuri R.R."/>
            <person name="La Ragione R."/>
            <person name="Hildebrand F."/>
            <person name="Pallen M.J."/>
        </authorList>
    </citation>
    <scope>NUCLEOTIDE SEQUENCE</scope>
    <source>
        <strain evidence="9">CHK180-15479</strain>
    </source>
</reference>
<feature type="domain" description="DNA2/NAM7 helicase helicase" evidence="7">
    <location>
        <begin position="354"/>
        <end position="668"/>
    </location>
</feature>
<keyword evidence="6" id="KW-0175">Coiled coil</keyword>
<gene>
    <name evidence="9" type="ORF">H9704_05510</name>
</gene>
<evidence type="ECO:0000256" key="6">
    <source>
        <dbReference type="SAM" id="Coils"/>
    </source>
</evidence>
<evidence type="ECO:0000259" key="7">
    <source>
        <dbReference type="Pfam" id="PF13086"/>
    </source>
</evidence>
<evidence type="ECO:0000256" key="4">
    <source>
        <dbReference type="ARBA" id="ARBA00022806"/>
    </source>
</evidence>
<dbReference type="InterPro" id="IPR027417">
    <property type="entry name" value="P-loop_NTPase"/>
</dbReference>
<dbReference type="InterPro" id="IPR041679">
    <property type="entry name" value="DNA2/NAM7-like_C"/>
</dbReference>
<dbReference type="SUPFAM" id="SSF52540">
    <property type="entry name" value="P-loop containing nucleoside triphosphate hydrolases"/>
    <property type="match status" value="1"/>
</dbReference>
<organism evidence="9 10">
    <name type="scientific">Candidatus Enterocloster excrementipullorum</name>
    <dbReference type="NCBI Taxonomy" id="2838559"/>
    <lineage>
        <taxon>Bacteria</taxon>
        <taxon>Bacillati</taxon>
        <taxon>Bacillota</taxon>
        <taxon>Clostridia</taxon>
        <taxon>Lachnospirales</taxon>
        <taxon>Lachnospiraceae</taxon>
        <taxon>Enterocloster</taxon>
    </lineage>
</organism>
<comment type="caution">
    <text evidence="9">The sequence shown here is derived from an EMBL/GenBank/DDBJ whole genome shotgun (WGS) entry which is preliminary data.</text>
</comment>
<evidence type="ECO:0000256" key="5">
    <source>
        <dbReference type="ARBA" id="ARBA00022840"/>
    </source>
</evidence>
<dbReference type="Pfam" id="PF13086">
    <property type="entry name" value="AAA_11"/>
    <property type="match status" value="2"/>
</dbReference>
<evidence type="ECO:0000313" key="9">
    <source>
        <dbReference type="EMBL" id="HJC05598.1"/>
    </source>
</evidence>
<dbReference type="GO" id="GO:0005524">
    <property type="term" value="F:ATP binding"/>
    <property type="evidence" value="ECO:0007669"/>
    <property type="project" value="UniProtKB-KW"/>
</dbReference>
<dbReference type="PANTHER" id="PTHR43788">
    <property type="entry name" value="DNA2/NAM7 HELICASE FAMILY MEMBER"/>
    <property type="match status" value="1"/>
</dbReference>
<evidence type="ECO:0000256" key="1">
    <source>
        <dbReference type="ARBA" id="ARBA00007913"/>
    </source>
</evidence>
<feature type="domain" description="DNA2/NAM7 helicase-like C-terminal" evidence="8">
    <location>
        <begin position="1005"/>
        <end position="1183"/>
    </location>
</feature>